<keyword evidence="1" id="KW-0732">Signal</keyword>
<reference evidence="2 3" key="1">
    <citation type="submission" date="2021-12" db="EMBL/GenBank/DDBJ databases">
        <title>Genome sequence of Kibdelosporangium philippinense ATCC 49844.</title>
        <authorList>
            <person name="Fedorov E.A."/>
            <person name="Omeragic M."/>
            <person name="Shalygina K.F."/>
            <person name="Maclea K.S."/>
        </authorList>
    </citation>
    <scope>NUCLEOTIDE SEQUENCE [LARGE SCALE GENOMIC DNA]</scope>
    <source>
        <strain evidence="2 3">ATCC 49844</strain>
    </source>
</reference>
<gene>
    <name evidence="2" type="ORF">LWC34_35890</name>
</gene>
<keyword evidence="3" id="KW-1185">Reference proteome</keyword>
<evidence type="ECO:0000313" key="3">
    <source>
        <dbReference type="Proteomes" id="UP001521150"/>
    </source>
</evidence>
<comment type="caution">
    <text evidence="2">The sequence shown here is derived from an EMBL/GenBank/DDBJ whole genome shotgun (WGS) entry which is preliminary data.</text>
</comment>
<feature type="signal peptide" evidence="1">
    <location>
        <begin position="1"/>
        <end position="23"/>
    </location>
</feature>
<name>A0ABS8ZK50_9PSEU</name>
<organism evidence="2 3">
    <name type="scientific">Kibdelosporangium philippinense</name>
    <dbReference type="NCBI Taxonomy" id="211113"/>
    <lineage>
        <taxon>Bacteria</taxon>
        <taxon>Bacillati</taxon>
        <taxon>Actinomycetota</taxon>
        <taxon>Actinomycetes</taxon>
        <taxon>Pseudonocardiales</taxon>
        <taxon>Pseudonocardiaceae</taxon>
        <taxon>Kibdelosporangium</taxon>
    </lineage>
</organism>
<dbReference type="Proteomes" id="UP001521150">
    <property type="component" value="Unassembled WGS sequence"/>
</dbReference>
<feature type="chain" id="PRO_5045247599" description="Extracellular repeat, HAF family" evidence="1">
    <location>
        <begin position="24"/>
        <end position="332"/>
    </location>
</feature>
<dbReference type="EMBL" id="JAJVCN010000003">
    <property type="protein sequence ID" value="MCE7008161.1"/>
    <property type="molecule type" value="Genomic_DNA"/>
</dbReference>
<evidence type="ECO:0008006" key="4">
    <source>
        <dbReference type="Google" id="ProtNLM"/>
    </source>
</evidence>
<evidence type="ECO:0000313" key="2">
    <source>
        <dbReference type="EMBL" id="MCE7008161.1"/>
    </source>
</evidence>
<proteinExistence type="predicted"/>
<evidence type="ECO:0000256" key="1">
    <source>
        <dbReference type="SAM" id="SignalP"/>
    </source>
</evidence>
<sequence>MRPVVSTLAALALTAVIPTTASAEVEAAATSNVATAINDSGVVVGRKGSTGVRWAANGTVTRLGTLPGSDITQPAAINSSGVTVGWHNPNGVGRAANWDAAGKITLLPVPAGMHSDAFDINTAGVIIGSLSPAGGPVRWETTGAITTLASLPGYGVAKAEALNDSGIAVGRATRPGPEPESTEDQAVRWDSSGAVTALPPLVAGKQSAAYDINSNGVIVGAAQDATGVFRPVQWDSAGNITKLADRLTAVESVIAINNNGEIIGFTSGPGRTDPARWDSSGTLTRLKQLSSDAWTIPSDLNNNGVAVGMDQSDSGAINAVRWDRAGNVTKLP</sequence>
<dbReference type="RefSeq" id="WP_233729690.1">
    <property type="nucleotide sequence ID" value="NZ_JAJVCN010000003.1"/>
</dbReference>
<protein>
    <recommendedName>
        <fullName evidence="4">Extracellular repeat, HAF family</fullName>
    </recommendedName>
</protein>
<accession>A0ABS8ZK50</accession>